<keyword evidence="2 6" id="KW-0547">Nucleotide-binding</keyword>
<feature type="coiled-coil region" evidence="6">
    <location>
        <begin position="251"/>
        <end position="278"/>
    </location>
</feature>
<dbReference type="PIRSF" id="PIRSF005719">
    <property type="entry name" value="SMC"/>
    <property type="match status" value="1"/>
</dbReference>
<evidence type="ECO:0000256" key="4">
    <source>
        <dbReference type="ARBA" id="ARBA00023054"/>
    </source>
</evidence>
<evidence type="ECO:0000256" key="6">
    <source>
        <dbReference type="HAMAP-Rule" id="MF_01894"/>
    </source>
</evidence>
<feature type="coiled-coil region" evidence="6">
    <location>
        <begin position="652"/>
        <end position="840"/>
    </location>
</feature>
<comment type="caution">
    <text evidence="8">The sequence shown here is derived from an EMBL/GenBank/DDBJ whole genome shotgun (WGS) entry which is preliminary data.</text>
</comment>
<keyword evidence="3 6" id="KW-0067">ATP-binding</keyword>
<dbReference type="HAMAP" id="MF_01894">
    <property type="entry name" value="Smc_prok"/>
    <property type="match status" value="1"/>
</dbReference>
<comment type="function">
    <text evidence="6">Required for chromosome condensation and partitioning.</text>
</comment>
<dbReference type="SUPFAM" id="SSF75553">
    <property type="entry name" value="Smc hinge domain"/>
    <property type="match status" value="1"/>
</dbReference>
<feature type="coiled-coil region" evidence="6">
    <location>
        <begin position="170"/>
        <end position="211"/>
    </location>
</feature>
<evidence type="ECO:0000256" key="1">
    <source>
        <dbReference type="ARBA" id="ARBA00022490"/>
    </source>
</evidence>
<evidence type="ECO:0000259" key="7">
    <source>
        <dbReference type="SMART" id="SM00968"/>
    </source>
</evidence>
<dbReference type="GO" id="GO:0003677">
    <property type="term" value="F:DNA binding"/>
    <property type="evidence" value="ECO:0007669"/>
    <property type="project" value="UniProtKB-UniRule"/>
</dbReference>
<dbReference type="InterPro" id="IPR011890">
    <property type="entry name" value="SMC_prok"/>
</dbReference>
<evidence type="ECO:0000256" key="3">
    <source>
        <dbReference type="ARBA" id="ARBA00022840"/>
    </source>
</evidence>
<dbReference type="InterPro" id="IPR036277">
    <property type="entry name" value="SMC_hinge_sf"/>
</dbReference>
<dbReference type="CDD" id="cd03278">
    <property type="entry name" value="ABC_SMC_barmotin"/>
    <property type="match status" value="2"/>
</dbReference>
<dbReference type="GO" id="GO:0007062">
    <property type="term" value="P:sister chromatid cohesion"/>
    <property type="evidence" value="ECO:0007669"/>
    <property type="project" value="InterPro"/>
</dbReference>
<evidence type="ECO:0000256" key="2">
    <source>
        <dbReference type="ARBA" id="ARBA00022741"/>
    </source>
</evidence>
<name>A0A7X5UBV9_9GAMM</name>
<keyword evidence="4 6" id="KW-0175">Coiled coil</keyword>
<dbReference type="InterPro" id="IPR003395">
    <property type="entry name" value="RecF/RecN/SMC_N"/>
</dbReference>
<dbReference type="EMBL" id="JAARLZ010000007">
    <property type="protein sequence ID" value="NII07619.1"/>
    <property type="molecule type" value="Genomic_DNA"/>
</dbReference>
<feature type="coiled-coil region" evidence="6">
    <location>
        <begin position="405"/>
        <end position="500"/>
    </location>
</feature>
<sequence>MRLTTIKLAGFKSFVDPTTLHLPTNMTGVVGPNGCGKSNIIDAIRWVMGESAASRLRGDSLTDVIFSGSSARKPVGQAAVELIFDNSDGTIQGEYASFAEISVKRIVSRDGQSSYHLNGARCRRRDITDLFLGTGLGPRSYSIIEQGMISQIIEAAPEELRTHLEEAAGISKYKERRKETESRIKATRENLDRVRDVRDEVDKQLDHLNRQARAAERWKGFKEEQTRREAELRALEYRTLDRQRQGEGSGLREAELEIEKHTASQRQVEAQLEAVRDRHHGASEHLNQVQAEVYKVGAEIARVEQQVRHNRDLAERLTRARADTEREHEELQGHISTDREQVETLRMALAEGEPKLESLQQFQDETGEAQRATESRLADWQQRWDTHTRGASESTRAAEVERTKLAYLDRQAVDLSRRREALETEQRATDVASLDAAAEQLDTEHETQRERVEQLGTVLDQHKVAHERVQDEERQVQSTLNDARQQLQTARGRQASLEALQTAALGQEESAATGWLKRLGLESARRLGESLQVDAGYESAVETVLAGLLDGVLVDSPEALVPEFAGLGQADVALFASAQGGPGAAGTLAAQVRGPVAAVALLGNVFVVDTVEDAAARVGSLSSPQSVITRDGAWMGPGWARVLRAQGNQVGVLARERDMRQLAEQIETLEATIEERTGQLEDLRTSKFETERQRDDAQRDLYAAHRRLSELAGQLQSQRGKMETARARAEKIGGELSTLVEQLDELEGQTREARGRLDEAVGHMGDREDERRGLENERRELLEAREEARINAREAADQSHQLALSMESKRSALTSLEQALARLDAQLRQVVARRDEIDEQLAAGSDPIVELEEERQTYLDQRLLVDRQLVEARRAVEDCDAEFRRLDQERQRIEQVMNAVRENVSEKRLAAQALQLRAEQLAQAITASGLELEGLLAELPEDAEPNRWQQQLVDLAQKIARLEPVNLAAIQEHAEQSQRKEYLDSQLTDLGAALETLEGAIKKIDRETRQRFKETFDRVNAGVQELFPRLFGGGHAYLELTGEDLLDTGVAIMARPPGKRVSNITLLSGGEKALTAVSLVFAIFGLNPAPFCLLDEVDAPLDEANVGRFSAMVREMSEKVQFIFVSHNKATMEAAHQLCGVTMREPGVSRLVQVDLAEASKLAGVA</sequence>
<feature type="domain" description="SMC hinge" evidence="7">
    <location>
        <begin position="521"/>
        <end position="618"/>
    </location>
</feature>
<keyword evidence="5 6" id="KW-0238">DNA-binding</keyword>
<feature type="binding site" evidence="6">
    <location>
        <begin position="32"/>
        <end position="39"/>
    </location>
    <ligand>
        <name>ATP</name>
        <dbReference type="ChEBI" id="CHEBI:30616"/>
    </ligand>
</feature>
<dbReference type="AlphaFoldDB" id="A0A7X5UBV9"/>
<comment type="subcellular location">
    <subcellularLocation>
        <location evidence="6">Cytoplasm</location>
    </subcellularLocation>
</comment>
<dbReference type="InterPro" id="IPR024704">
    <property type="entry name" value="SMC"/>
</dbReference>
<dbReference type="SUPFAM" id="SSF52540">
    <property type="entry name" value="P-loop containing nucleoside triphosphate hydrolases"/>
    <property type="match status" value="1"/>
</dbReference>
<evidence type="ECO:0000256" key="5">
    <source>
        <dbReference type="ARBA" id="ARBA00023125"/>
    </source>
</evidence>
<dbReference type="GO" id="GO:0030261">
    <property type="term" value="P:chromosome condensation"/>
    <property type="evidence" value="ECO:0007669"/>
    <property type="project" value="InterPro"/>
</dbReference>
<comment type="domain">
    <text evidence="6">Contains large globular domains required for ATP hydrolysis at each terminus and a third globular domain forming a flexible hinge near the middle of the molecule. These domains are separated by coiled-coil structures.</text>
</comment>
<comment type="subunit">
    <text evidence="6">Homodimer.</text>
</comment>
<organism evidence="8 9">
    <name type="scientific">Luteibacter anthropi</name>
    <dbReference type="NCBI Taxonomy" id="564369"/>
    <lineage>
        <taxon>Bacteria</taxon>
        <taxon>Pseudomonadati</taxon>
        <taxon>Pseudomonadota</taxon>
        <taxon>Gammaproteobacteria</taxon>
        <taxon>Lysobacterales</taxon>
        <taxon>Rhodanobacteraceae</taxon>
        <taxon>Luteibacter</taxon>
    </lineage>
</organism>
<accession>A0A7X5UBV9</accession>
<dbReference type="Pfam" id="PF06470">
    <property type="entry name" value="SMC_hinge"/>
    <property type="match status" value="1"/>
</dbReference>
<evidence type="ECO:0000313" key="8">
    <source>
        <dbReference type="EMBL" id="NII07619.1"/>
    </source>
</evidence>
<dbReference type="Gene3D" id="3.40.50.300">
    <property type="entry name" value="P-loop containing nucleotide triphosphate hydrolases"/>
    <property type="match status" value="2"/>
</dbReference>
<reference evidence="8 9" key="1">
    <citation type="submission" date="2020-03" db="EMBL/GenBank/DDBJ databases">
        <authorList>
            <person name="Lai Q."/>
        </authorList>
    </citation>
    <scope>NUCLEOTIDE SEQUENCE [LARGE SCALE GENOMIC DNA]</scope>
    <source>
        <strain evidence="8 9">CCUG 25036</strain>
    </source>
</reference>
<dbReference type="Pfam" id="PF02463">
    <property type="entry name" value="SMC_N"/>
    <property type="match status" value="1"/>
</dbReference>
<dbReference type="GO" id="GO:0016887">
    <property type="term" value="F:ATP hydrolysis activity"/>
    <property type="evidence" value="ECO:0007669"/>
    <property type="project" value="InterPro"/>
</dbReference>
<dbReference type="InterPro" id="IPR010935">
    <property type="entry name" value="SMC_hinge"/>
</dbReference>
<dbReference type="PANTHER" id="PTHR43977">
    <property type="entry name" value="STRUCTURAL MAINTENANCE OF CHROMOSOMES PROTEIN 3"/>
    <property type="match status" value="1"/>
</dbReference>
<gene>
    <name evidence="6 8" type="primary">smc</name>
    <name evidence="8" type="ORF">HBF25_14635</name>
</gene>
<evidence type="ECO:0000313" key="9">
    <source>
        <dbReference type="Proteomes" id="UP000490980"/>
    </source>
</evidence>
<dbReference type="GO" id="GO:0005524">
    <property type="term" value="F:ATP binding"/>
    <property type="evidence" value="ECO:0007669"/>
    <property type="project" value="UniProtKB-UniRule"/>
</dbReference>
<dbReference type="GO" id="GO:0006260">
    <property type="term" value="P:DNA replication"/>
    <property type="evidence" value="ECO:0007669"/>
    <property type="project" value="UniProtKB-UniRule"/>
</dbReference>
<keyword evidence="1 6" id="KW-0963">Cytoplasm</keyword>
<protein>
    <recommendedName>
        <fullName evidence="6">Chromosome partition protein Smc</fullName>
    </recommendedName>
</protein>
<comment type="similarity">
    <text evidence="6">Belongs to the SMC family.</text>
</comment>
<dbReference type="RefSeq" id="WP_166949630.1">
    <property type="nucleotide sequence ID" value="NZ_JAARLZ010000007.1"/>
</dbReference>
<dbReference type="GO" id="GO:0005737">
    <property type="term" value="C:cytoplasm"/>
    <property type="evidence" value="ECO:0007669"/>
    <property type="project" value="UniProtKB-SubCell"/>
</dbReference>
<dbReference type="Proteomes" id="UP000490980">
    <property type="component" value="Unassembled WGS sequence"/>
</dbReference>
<proteinExistence type="inferred from homology"/>
<keyword evidence="9" id="KW-1185">Reference proteome</keyword>
<feature type="coiled-coil region" evidence="6">
    <location>
        <begin position="869"/>
        <end position="903"/>
    </location>
</feature>
<dbReference type="NCBIfam" id="TIGR02168">
    <property type="entry name" value="SMC_prok_B"/>
    <property type="match status" value="1"/>
</dbReference>
<dbReference type="SMART" id="SM00968">
    <property type="entry name" value="SMC_hinge"/>
    <property type="match status" value="1"/>
</dbReference>
<dbReference type="GO" id="GO:0007059">
    <property type="term" value="P:chromosome segregation"/>
    <property type="evidence" value="ECO:0007669"/>
    <property type="project" value="UniProtKB-UniRule"/>
</dbReference>
<dbReference type="InterPro" id="IPR027417">
    <property type="entry name" value="P-loop_NTPase"/>
</dbReference>
<dbReference type="GO" id="GO:0005694">
    <property type="term" value="C:chromosome"/>
    <property type="evidence" value="ECO:0007669"/>
    <property type="project" value="InterPro"/>
</dbReference>